<comment type="caution">
    <text evidence="2">The sequence shown here is derived from an EMBL/GenBank/DDBJ whole genome shotgun (WGS) entry which is preliminary data.</text>
</comment>
<name>A0A3D4V7X2_9BACT</name>
<evidence type="ECO:0008006" key="4">
    <source>
        <dbReference type="Google" id="ProtNLM"/>
    </source>
</evidence>
<feature type="transmembrane region" description="Helical" evidence="1">
    <location>
        <begin position="21"/>
        <end position="38"/>
    </location>
</feature>
<evidence type="ECO:0000313" key="2">
    <source>
        <dbReference type="EMBL" id="HCT56738.1"/>
    </source>
</evidence>
<proteinExistence type="predicted"/>
<accession>A0A3D4V7X2</accession>
<keyword evidence="1" id="KW-0812">Transmembrane</keyword>
<evidence type="ECO:0000313" key="3">
    <source>
        <dbReference type="Proteomes" id="UP000264071"/>
    </source>
</evidence>
<sequence>MRSRADTVASGRLLFERCCRAIAFMALGAGVVAAFMAHRVDDRRGASRLVALGTVGATDTAGEQGDGPTVAQRELAVLQRMVQDPRTAHDTLLMSLDKLPTSATRAALGAMQSAGQPMTWVDHTRALGLALSITRDATPRATFDVRVSRPAASVLTLRDAGGLLDSIGAASTTDSLTTATPHVPTVDGWRIVSLTAPVRARVGASVAVQQAVDSASPKRVLVMAQPGWESKFTIAALEELGWLVDGALRISPTGVSTVGAPQRLDTARYAAVVVLDSMAVDAALVRRFVMQGGGLLLSGDALRVPSLAALRPVRATEIRNATPGALLTSSPRQGLDAWELAVAADAEPVLRDAGSHGHDEVVVVARRLGAGRVVASAYRQSWRWRMEGTDDGITDHRRWWGRLVALTVPEGVRVAPAVGAWPGDVAPYADLVALAGAPLDSLPAMNRANGGSRGFGGQVPAILFVLAALTLLAEWASRRLRGLR</sequence>
<keyword evidence="1" id="KW-1133">Transmembrane helix</keyword>
<dbReference type="AlphaFoldDB" id="A0A3D4V7X2"/>
<protein>
    <recommendedName>
        <fullName evidence="4">DUF4350 domain-containing protein</fullName>
    </recommendedName>
</protein>
<dbReference type="InterPro" id="IPR029062">
    <property type="entry name" value="Class_I_gatase-like"/>
</dbReference>
<dbReference type="Proteomes" id="UP000264071">
    <property type="component" value="Unassembled WGS sequence"/>
</dbReference>
<organism evidence="2 3">
    <name type="scientific">Gemmatimonas aurantiaca</name>
    <dbReference type="NCBI Taxonomy" id="173480"/>
    <lineage>
        <taxon>Bacteria</taxon>
        <taxon>Pseudomonadati</taxon>
        <taxon>Gemmatimonadota</taxon>
        <taxon>Gemmatimonadia</taxon>
        <taxon>Gemmatimonadales</taxon>
        <taxon>Gemmatimonadaceae</taxon>
        <taxon>Gemmatimonas</taxon>
    </lineage>
</organism>
<dbReference type="EMBL" id="DPIY01000006">
    <property type="protein sequence ID" value="HCT56738.1"/>
    <property type="molecule type" value="Genomic_DNA"/>
</dbReference>
<gene>
    <name evidence="2" type="ORF">DGD08_05940</name>
</gene>
<dbReference type="SUPFAM" id="SSF52317">
    <property type="entry name" value="Class I glutamine amidotransferase-like"/>
    <property type="match status" value="1"/>
</dbReference>
<keyword evidence="1" id="KW-0472">Membrane</keyword>
<evidence type="ECO:0000256" key="1">
    <source>
        <dbReference type="SAM" id="Phobius"/>
    </source>
</evidence>
<reference evidence="2 3" key="1">
    <citation type="journal article" date="2018" name="Nat. Biotechnol.">
        <title>A standardized bacterial taxonomy based on genome phylogeny substantially revises the tree of life.</title>
        <authorList>
            <person name="Parks D.H."/>
            <person name="Chuvochina M."/>
            <person name="Waite D.W."/>
            <person name="Rinke C."/>
            <person name="Skarshewski A."/>
            <person name="Chaumeil P.A."/>
            <person name="Hugenholtz P."/>
        </authorList>
    </citation>
    <scope>NUCLEOTIDE SEQUENCE [LARGE SCALE GENOMIC DNA]</scope>
    <source>
        <strain evidence="2">UBA8844</strain>
    </source>
</reference>
<feature type="transmembrane region" description="Helical" evidence="1">
    <location>
        <begin position="455"/>
        <end position="476"/>
    </location>
</feature>
<dbReference type="Gene3D" id="3.40.50.880">
    <property type="match status" value="1"/>
</dbReference>